<evidence type="ECO:0000256" key="1">
    <source>
        <dbReference type="SAM" id="Coils"/>
    </source>
</evidence>
<keyword evidence="1" id="KW-0175">Coiled coil</keyword>
<dbReference type="RefSeq" id="WP_192030456.1">
    <property type="nucleotide sequence ID" value="NZ_JACYTR010000038.1"/>
</dbReference>
<organism evidence="3 4">
    <name type="scientific">Pseudomarimonas arenosa</name>
    <dbReference type="NCBI Taxonomy" id="2774145"/>
    <lineage>
        <taxon>Bacteria</taxon>
        <taxon>Pseudomonadati</taxon>
        <taxon>Pseudomonadota</taxon>
        <taxon>Gammaproteobacteria</taxon>
        <taxon>Lysobacterales</taxon>
        <taxon>Lysobacteraceae</taxon>
        <taxon>Pseudomarimonas</taxon>
    </lineage>
</organism>
<keyword evidence="4" id="KW-1185">Reference proteome</keyword>
<dbReference type="InterPro" id="IPR016866">
    <property type="entry name" value="UCP028069"/>
</dbReference>
<protein>
    <submittedName>
        <fullName evidence="3">DUF3450 family protein</fullName>
    </submittedName>
</protein>
<reference evidence="3 4" key="1">
    <citation type="submission" date="2020-09" db="EMBL/GenBank/DDBJ databases">
        <title>Pseudoxanthomonas sp. CAU 1598 isolated from sand of Yaerae Beach.</title>
        <authorList>
            <person name="Kim W."/>
        </authorList>
    </citation>
    <scope>NUCLEOTIDE SEQUENCE [LARGE SCALE GENOMIC DNA]</scope>
    <source>
        <strain evidence="3 4">CAU 1598</strain>
    </source>
</reference>
<comment type="caution">
    <text evidence="3">The sequence shown here is derived from an EMBL/GenBank/DDBJ whole genome shotgun (WGS) entry which is preliminary data.</text>
</comment>
<dbReference type="EMBL" id="JACYTR010000038">
    <property type="protein sequence ID" value="MBD8527035.1"/>
    <property type="molecule type" value="Genomic_DNA"/>
</dbReference>
<dbReference type="AlphaFoldDB" id="A0AAW3ZQ24"/>
<evidence type="ECO:0000313" key="3">
    <source>
        <dbReference type="EMBL" id="MBD8527035.1"/>
    </source>
</evidence>
<feature type="signal peptide" evidence="2">
    <location>
        <begin position="1"/>
        <end position="28"/>
    </location>
</feature>
<accession>A0AAW3ZQ24</accession>
<gene>
    <name evidence="3" type="ORF">IFO71_14935</name>
</gene>
<feature type="coiled-coil region" evidence="1">
    <location>
        <begin position="39"/>
        <end position="91"/>
    </location>
</feature>
<feature type="chain" id="PRO_5043498447" evidence="2">
    <location>
        <begin position="29"/>
        <end position="260"/>
    </location>
</feature>
<keyword evidence="2" id="KW-0732">Signal</keyword>
<evidence type="ECO:0000256" key="2">
    <source>
        <dbReference type="SAM" id="SignalP"/>
    </source>
</evidence>
<dbReference type="Proteomes" id="UP000613768">
    <property type="component" value="Unassembled WGS sequence"/>
</dbReference>
<evidence type="ECO:0000313" key="4">
    <source>
        <dbReference type="Proteomes" id="UP000613768"/>
    </source>
</evidence>
<name>A0AAW3ZQ24_9GAMM</name>
<dbReference type="Pfam" id="PF11932">
    <property type="entry name" value="DUF3450"/>
    <property type="match status" value="1"/>
</dbReference>
<proteinExistence type="predicted"/>
<sequence>MSNPSYLSRNAVRALPIALLVACGPLLAAPNDAGLAERLIALRGEVEQLNSELELQRDEQRAVLSGLAAQKAELNASVDRQKLAARDAETKLLAAQEAATQAGASGDALQPVLLQAIDGLQQQIRAGLPFKIDERSADLDALRTDLQNGSLLAARGANRLWAFFEDEFRLTRENALHNQTIEVEGERVLAEVAKIGAMALYFRTPDGRYGQAVRSAERWQFVLATEAEHNARIAQLFDALRKQIRQGYFELPVLAAAGGK</sequence>